<evidence type="ECO:0000256" key="17">
    <source>
        <dbReference type="SAM" id="MobiDB-lite"/>
    </source>
</evidence>
<dbReference type="InterPro" id="IPR001452">
    <property type="entry name" value="SH3_domain"/>
</dbReference>
<dbReference type="GO" id="GO:0007165">
    <property type="term" value="P:signal transduction"/>
    <property type="evidence" value="ECO:0007669"/>
    <property type="project" value="InterPro"/>
</dbReference>
<dbReference type="CTD" id="23048"/>
<evidence type="ECO:0000256" key="7">
    <source>
        <dbReference type="ARBA" id="ARBA00022490"/>
    </source>
</evidence>
<dbReference type="GO" id="GO:0008289">
    <property type="term" value="F:lipid binding"/>
    <property type="evidence" value="ECO:0007669"/>
    <property type="project" value="UniProtKB-KW"/>
</dbReference>
<protein>
    <submittedName>
        <fullName evidence="22 23">Formin-binding protein 1 isoform X13</fullName>
    </submittedName>
</protein>
<dbReference type="Gene3D" id="2.30.30.40">
    <property type="entry name" value="SH3 Domains"/>
    <property type="match status" value="1"/>
</dbReference>
<sequence length="611" mass="70174">MPSSLGIFRRNTNQKRTPRRRKNTSMYTSCQAFLSTLHETSDYAGQHEVISENMTAQIMVDLARYVQELKQERKANFHDGRKAQQHMETCWKQLESSKRRFERDCKEAERAQQYFEKMDADINVTKADVEKARQQAQIRHQMAEDSRADYSSILQKFNQEQHEYYHTHIPNIFQKIQEMEERRIVRIGESMKTYAEVDRQVIPILGKCLDGIVAAAQAIDQKSDSQLVIEAYKSGFEPPGDIEFEDYTQPLKRTVSNNSLSTPRADGKAELKFGGKSKGKLWPFIKKNKLMSLLTSPHQPPPPPPASASPSAVPNGPQSPKQPKEPLSHRFNEFMNSKPKMHCFRSLKRGTQSYRFHKELMKRTLGMPTYAFEARAYVLSLKLGATPEDFSNLPPEQRRKKLQQKVDELNKEIQKEMDQRDAITKMKDVYLKNPQMGDPASLDHKLAEVSQNAERLRLEVQKFEAWLAEVEGRLPGRGEQARRQSGMYESQQPPAVRSCAQDRESSPDGSYTEEQSQESELKVQATDFDDEFDDEEPLPAIGTCKALYTFEGQNEGTISVAEGETLFVIEEDKGDGWTRIRRSEEEEEGYVPTSYVEVYLDKNPKGAKTYI</sequence>
<dbReference type="Pfam" id="PF00018">
    <property type="entry name" value="SH3_1"/>
    <property type="match status" value="1"/>
</dbReference>
<dbReference type="Gene3D" id="1.20.1270.60">
    <property type="entry name" value="Arfaptin homology (AH) domain/BAR domain"/>
    <property type="match status" value="1"/>
</dbReference>
<accession>A0AAX6T8H4</accession>
<dbReference type="GO" id="GO:0005886">
    <property type="term" value="C:plasma membrane"/>
    <property type="evidence" value="ECO:0007669"/>
    <property type="project" value="UniProtKB-SubCell"/>
</dbReference>
<dbReference type="RefSeq" id="XP_021117536.1">
    <property type="nucleotide sequence ID" value="XM_021261877.1"/>
</dbReference>
<organism evidence="21 22">
    <name type="scientific">Heterocephalus glaber</name>
    <name type="common">Naked mole rat</name>
    <dbReference type="NCBI Taxonomy" id="10181"/>
    <lineage>
        <taxon>Eukaryota</taxon>
        <taxon>Metazoa</taxon>
        <taxon>Chordata</taxon>
        <taxon>Craniata</taxon>
        <taxon>Vertebrata</taxon>
        <taxon>Euteleostomi</taxon>
        <taxon>Mammalia</taxon>
        <taxon>Eutheria</taxon>
        <taxon>Euarchontoglires</taxon>
        <taxon>Glires</taxon>
        <taxon>Rodentia</taxon>
        <taxon>Hystricomorpha</taxon>
        <taxon>Bathyergidae</taxon>
        <taxon>Heterocephalus</taxon>
    </lineage>
</organism>
<dbReference type="InterPro" id="IPR027267">
    <property type="entry name" value="AH/BAR_dom_sf"/>
</dbReference>
<gene>
    <name evidence="22 23" type="primary">Fnbp1</name>
</gene>
<keyword evidence="10 15" id="KW-0175">Coiled coil</keyword>
<dbReference type="GO" id="GO:0005938">
    <property type="term" value="C:cell cortex"/>
    <property type="evidence" value="ECO:0007669"/>
    <property type="project" value="UniProtKB-SubCell"/>
</dbReference>
<dbReference type="SMART" id="SM00326">
    <property type="entry name" value="SH3"/>
    <property type="match status" value="1"/>
</dbReference>
<evidence type="ECO:0000256" key="4">
    <source>
        <dbReference type="ARBA" id="ARBA00009426"/>
    </source>
</evidence>
<dbReference type="Proteomes" id="UP000694906">
    <property type="component" value="Unplaced"/>
</dbReference>
<dbReference type="PANTHER" id="PTHR15735">
    <property type="entry name" value="FCH AND DOUBLE SH3 DOMAINS PROTEIN"/>
    <property type="match status" value="1"/>
</dbReference>
<dbReference type="GO" id="GO:0006897">
    <property type="term" value="P:endocytosis"/>
    <property type="evidence" value="ECO:0007669"/>
    <property type="project" value="UniProtKB-KW"/>
</dbReference>
<dbReference type="PROSITE" id="PS51741">
    <property type="entry name" value="F_BAR"/>
    <property type="match status" value="1"/>
</dbReference>
<dbReference type="GeneID" id="101698478"/>
<evidence type="ECO:0000313" key="22">
    <source>
        <dbReference type="RefSeq" id="XP_021117536.1"/>
    </source>
</evidence>
<dbReference type="PROSITE" id="PS50002">
    <property type="entry name" value="SH3"/>
    <property type="match status" value="1"/>
</dbReference>
<evidence type="ECO:0000259" key="19">
    <source>
        <dbReference type="PROSITE" id="PS51741"/>
    </source>
</evidence>
<evidence type="ECO:0000256" key="13">
    <source>
        <dbReference type="ARBA" id="ARBA00023212"/>
    </source>
</evidence>
<feature type="domain" description="REM-1" evidence="20">
    <location>
        <begin position="392"/>
        <end position="469"/>
    </location>
</feature>
<proteinExistence type="inferred from homology"/>
<evidence type="ECO:0000256" key="5">
    <source>
        <dbReference type="ARBA" id="ARBA00022443"/>
    </source>
</evidence>
<dbReference type="InterPro" id="IPR057870">
    <property type="entry name" value="HR1_TOCA"/>
</dbReference>
<keyword evidence="11" id="KW-0446">Lipid-binding</keyword>
<feature type="domain" description="F-BAR" evidence="19">
    <location>
        <begin position="1"/>
        <end position="224"/>
    </location>
</feature>
<feature type="compositionally biased region" description="Basic residues" evidence="17">
    <location>
        <begin position="12"/>
        <end position="23"/>
    </location>
</feature>
<dbReference type="RefSeq" id="XP_021117537.1">
    <property type="nucleotide sequence ID" value="XM_021261878.1"/>
</dbReference>
<feature type="region of interest" description="Disordered" evidence="17">
    <location>
        <begin position="293"/>
        <end position="328"/>
    </location>
</feature>
<feature type="compositionally biased region" description="Acidic residues" evidence="17">
    <location>
        <begin position="527"/>
        <end position="537"/>
    </location>
</feature>
<dbReference type="InterPro" id="IPR031160">
    <property type="entry name" value="F_BAR_dom"/>
</dbReference>
<evidence type="ECO:0000313" key="23">
    <source>
        <dbReference type="RefSeq" id="XP_021117537.1"/>
    </source>
</evidence>
<keyword evidence="21" id="KW-1185">Reference proteome</keyword>
<evidence type="ECO:0000256" key="8">
    <source>
        <dbReference type="ARBA" id="ARBA00022553"/>
    </source>
</evidence>
<evidence type="ECO:0000256" key="12">
    <source>
        <dbReference type="ARBA" id="ARBA00023136"/>
    </source>
</evidence>
<keyword evidence="12" id="KW-0472">Membrane</keyword>
<evidence type="ECO:0000259" key="18">
    <source>
        <dbReference type="PROSITE" id="PS50002"/>
    </source>
</evidence>
<dbReference type="Pfam" id="PF25610">
    <property type="entry name" value="HR1_TOCA"/>
    <property type="match status" value="1"/>
</dbReference>
<keyword evidence="6" id="KW-1003">Cell membrane</keyword>
<name>A0AAX6T8H4_HETGA</name>
<dbReference type="PANTHER" id="PTHR15735:SF13">
    <property type="entry name" value="FORMIN-BINDING PROTEIN 1"/>
    <property type="match status" value="1"/>
</dbReference>
<evidence type="ECO:0000256" key="15">
    <source>
        <dbReference type="PROSITE-ProRule" id="PRU01077"/>
    </source>
</evidence>
<evidence type="ECO:0000256" key="16">
    <source>
        <dbReference type="SAM" id="Coils"/>
    </source>
</evidence>
<keyword evidence="7" id="KW-0963">Cytoplasm</keyword>
<dbReference type="SUPFAM" id="SSF103657">
    <property type="entry name" value="BAR/IMD domain-like"/>
    <property type="match status" value="1"/>
</dbReference>
<evidence type="ECO:0000256" key="10">
    <source>
        <dbReference type="ARBA" id="ARBA00023054"/>
    </source>
</evidence>
<dbReference type="AlphaFoldDB" id="A0AAX6T8H4"/>
<evidence type="ECO:0000259" key="20">
    <source>
        <dbReference type="PROSITE" id="PS51860"/>
    </source>
</evidence>
<dbReference type="SUPFAM" id="SSF50044">
    <property type="entry name" value="SH3-domain"/>
    <property type="match status" value="1"/>
</dbReference>
<feature type="compositionally biased region" description="Pro residues" evidence="17">
    <location>
        <begin position="298"/>
        <end position="307"/>
    </location>
</feature>
<evidence type="ECO:0000256" key="2">
    <source>
        <dbReference type="ARBA" id="ARBA00004245"/>
    </source>
</evidence>
<comment type="subcellular location">
    <subcellularLocation>
        <location evidence="1">Cell membrane</location>
    </subcellularLocation>
    <subcellularLocation>
        <location evidence="3">Cytoplasm</location>
        <location evidence="3">Cell cortex</location>
    </subcellularLocation>
    <subcellularLocation>
        <location evidence="2">Cytoplasm</location>
        <location evidence="2">Cytoskeleton</location>
    </subcellularLocation>
</comment>
<evidence type="ECO:0000313" key="21">
    <source>
        <dbReference type="Proteomes" id="UP000694906"/>
    </source>
</evidence>
<evidence type="ECO:0000256" key="1">
    <source>
        <dbReference type="ARBA" id="ARBA00004236"/>
    </source>
</evidence>
<evidence type="ECO:0000256" key="9">
    <source>
        <dbReference type="ARBA" id="ARBA00022583"/>
    </source>
</evidence>
<comment type="similarity">
    <text evidence="4">Belongs to the FNBP1 family.</text>
</comment>
<evidence type="ECO:0000256" key="3">
    <source>
        <dbReference type="ARBA" id="ARBA00004544"/>
    </source>
</evidence>
<keyword evidence="13" id="KW-0206">Cytoskeleton</keyword>
<keyword evidence="9" id="KW-0254">Endocytosis</keyword>
<dbReference type="InterPro" id="IPR036028">
    <property type="entry name" value="SH3-like_dom_sf"/>
</dbReference>
<dbReference type="PROSITE" id="PS51860">
    <property type="entry name" value="REM_1"/>
    <property type="match status" value="1"/>
</dbReference>
<dbReference type="CDD" id="cd11629">
    <property type="entry name" value="HR1_FBP17"/>
    <property type="match status" value="1"/>
</dbReference>
<dbReference type="Gene3D" id="6.10.140.470">
    <property type="match status" value="1"/>
</dbReference>
<keyword evidence="5 14" id="KW-0728">SH3 domain</keyword>
<dbReference type="FunFam" id="2.30.30.40:FF:000017">
    <property type="entry name" value="Formin-binding protein 1-like isoform 1"/>
    <property type="match status" value="1"/>
</dbReference>
<reference evidence="22 23" key="1">
    <citation type="submission" date="2025-04" db="UniProtKB">
        <authorList>
            <consortium name="RefSeq"/>
        </authorList>
    </citation>
    <scope>IDENTIFICATION</scope>
</reference>
<feature type="region of interest" description="Disordered" evidence="17">
    <location>
        <begin position="1"/>
        <end position="25"/>
    </location>
</feature>
<feature type="coiled-coil region" evidence="16">
    <location>
        <begin position="399"/>
        <end position="426"/>
    </location>
</feature>
<dbReference type="InterPro" id="IPR011072">
    <property type="entry name" value="HR1_rho-bd"/>
</dbReference>
<keyword evidence="8" id="KW-0597">Phosphoprotein</keyword>
<feature type="region of interest" description="Disordered" evidence="17">
    <location>
        <begin position="476"/>
        <end position="537"/>
    </location>
</feature>
<dbReference type="GO" id="GO:0005856">
    <property type="term" value="C:cytoskeleton"/>
    <property type="evidence" value="ECO:0007669"/>
    <property type="project" value="UniProtKB-SubCell"/>
</dbReference>
<evidence type="ECO:0000256" key="11">
    <source>
        <dbReference type="ARBA" id="ARBA00023121"/>
    </source>
</evidence>
<evidence type="ECO:0000256" key="14">
    <source>
        <dbReference type="PROSITE-ProRule" id="PRU00192"/>
    </source>
</evidence>
<evidence type="ECO:0000256" key="6">
    <source>
        <dbReference type="ARBA" id="ARBA00022475"/>
    </source>
</evidence>
<feature type="domain" description="SH3" evidence="18">
    <location>
        <begin position="539"/>
        <end position="601"/>
    </location>
</feature>
<dbReference type="FunFam" id="1.20.1270.60:FF:000002">
    <property type="entry name" value="Formin-binding protein 1-like isoform 1"/>
    <property type="match status" value="1"/>
</dbReference>
<feature type="coiled-coil region" evidence="16">
    <location>
        <begin position="91"/>
        <end position="135"/>
    </location>
</feature>